<feature type="region of interest" description="Disordered" evidence="1">
    <location>
        <begin position="135"/>
        <end position="165"/>
    </location>
</feature>
<gene>
    <name evidence="2" type="ORF">STPYR_12843</name>
</gene>
<dbReference type="PROSITE" id="PS51257">
    <property type="entry name" value="PROKAR_LIPOPROTEIN"/>
    <property type="match status" value="1"/>
</dbReference>
<dbReference type="EMBL" id="FLTS01000001">
    <property type="protein sequence ID" value="SBV37900.1"/>
    <property type="molecule type" value="Genomic_DNA"/>
</dbReference>
<evidence type="ECO:0000256" key="1">
    <source>
        <dbReference type="SAM" id="MobiDB-lite"/>
    </source>
</evidence>
<organism evidence="2">
    <name type="scientific">uncultured Stenotrophomonas sp</name>
    <dbReference type="NCBI Taxonomy" id="165438"/>
    <lineage>
        <taxon>Bacteria</taxon>
        <taxon>Pseudomonadati</taxon>
        <taxon>Pseudomonadota</taxon>
        <taxon>Gammaproteobacteria</taxon>
        <taxon>Lysobacterales</taxon>
        <taxon>Lysobacteraceae</taxon>
        <taxon>Stenotrophomonas</taxon>
        <taxon>environmental samples</taxon>
    </lineage>
</organism>
<accession>A0A1Y5Q6J5</accession>
<name>A0A1Y5Q6J5_9GAMM</name>
<feature type="compositionally biased region" description="Low complexity" evidence="1">
    <location>
        <begin position="179"/>
        <end position="194"/>
    </location>
</feature>
<evidence type="ECO:0000313" key="2">
    <source>
        <dbReference type="EMBL" id="SBV37900.1"/>
    </source>
</evidence>
<proteinExistence type="predicted"/>
<feature type="compositionally biased region" description="Low complexity" evidence="1">
    <location>
        <begin position="135"/>
        <end position="151"/>
    </location>
</feature>
<dbReference type="AlphaFoldDB" id="A0A1Y5Q6J5"/>
<feature type="region of interest" description="Disordered" evidence="1">
    <location>
        <begin position="179"/>
        <end position="221"/>
    </location>
</feature>
<protein>
    <recommendedName>
        <fullName evidence="3">Lipoprotein</fullName>
    </recommendedName>
</protein>
<evidence type="ECO:0008006" key="3">
    <source>
        <dbReference type="Google" id="ProtNLM"/>
    </source>
</evidence>
<sequence length="236" mass="24960">MKPELLLITALLVTSGCTSVKVKPIAPASLQQVCIVNNPKVIIDEFVPVLQDGFARHHIATHVVEQAQSQSCEVTLTYTALRSWDFTPYLSHAELRLWRAGKQIGAADYHLRGKGGFSLTKWAGVKTKMDPVIDQLLGGQPGAGAATQSPQLPVPARSPQTAPQPAQLVQPTPVLMEAGAAASPPAAPAPAASGNWRNWGASPTPRQPRTLYRCPGGNGSEVVTETPAAGCTVIHE</sequence>
<dbReference type="NCBIfam" id="NF040519">
    <property type="entry name" value="Sbal_3080_fam"/>
    <property type="match status" value="1"/>
</dbReference>
<reference evidence="2" key="1">
    <citation type="submission" date="2016-03" db="EMBL/GenBank/DDBJ databases">
        <authorList>
            <person name="Ploux O."/>
        </authorList>
    </citation>
    <scope>NUCLEOTIDE SEQUENCE</scope>
    <source>
        <strain evidence="2">UC10</strain>
    </source>
</reference>